<dbReference type="GO" id="GO:0009691">
    <property type="term" value="P:cytokinin biosynthetic process"/>
    <property type="evidence" value="ECO:0007669"/>
    <property type="project" value="UniProtKB-UniRule"/>
</dbReference>
<dbReference type="Pfam" id="PF03641">
    <property type="entry name" value="Lysine_decarbox"/>
    <property type="match status" value="1"/>
</dbReference>
<feature type="compositionally biased region" description="Basic and acidic residues" evidence="3">
    <location>
        <begin position="250"/>
        <end position="263"/>
    </location>
</feature>
<dbReference type="InterPro" id="IPR005269">
    <property type="entry name" value="LOG"/>
</dbReference>
<comment type="similarity">
    <text evidence="2">Belongs to the LOG family.</text>
</comment>
<evidence type="ECO:0000256" key="1">
    <source>
        <dbReference type="ARBA" id="ARBA00000274"/>
    </source>
</evidence>
<dbReference type="Proteomes" id="UP000316921">
    <property type="component" value="Chromosome"/>
</dbReference>
<feature type="region of interest" description="Disordered" evidence="3">
    <location>
        <begin position="1"/>
        <end position="22"/>
    </location>
</feature>
<evidence type="ECO:0000313" key="5">
    <source>
        <dbReference type="Proteomes" id="UP000316921"/>
    </source>
</evidence>
<evidence type="ECO:0000256" key="3">
    <source>
        <dbReference type="SAM" id="MobiDB-lite"/>
    </source>
</evidence>
<accession>A0A518BJF4</accession>
<keyword evidence="2" id="KW-0203">Cytokinin biosynthesis</keyword>
<dbReference type="GO" id="GO:0008714">
    <property type="term" value="F:AMP nucleosidase activity"/>
    <property type="evidence" value="ECO:0007669"/>
    <property type="project" value="UniProtKB-EC"/>
</dbReference>
<dbReference type="SUPFAM" id="SSF102405">
    <property type="entry name" value="MCP/YpsA-like"/>
    <property type="match status" value="1"/>
</dbReference>
<dbReference type="InterPro" id="IPR031100">
    <property type="entry name" value="LOG_fam"/>
</dbReference>
<organism evidence="4 5">
    <name type="scientific">Engelhardtia mirabilis</name>
    <dbReference type="NCBI Taxonomy" id="2528011"/>
    <lineage>
        <taxon>Bacteria</taxon>
        <taxon>Pseudomonadati</taxon>
        <taxon>Planctomycetota</taxon>
        <taxon>Planctomycetia</taxon>
        <taxon>Planctomycetia incertae sedis</taxon>
        <taxon>Engelhardtia</taxon>
    </lineage>
</organism>
<dbReference type="NCBIfam" id="TIGR00730">
    <property type="entry name" value="Rossman fold protein, TIGR00730 family"/>
    <property type="match status" value="1"/>
</dbReference>
<evidence type="ECO:0000313" key="4">
    <source>
        <dbReference type="EMBL" id="QDU67098.1"/>
    </source>
</evidence>
<dbReference type="RefSeq" id="WP_145064959.1">
    <property type="nucleotide sequence ID" value="NZ_CP036287.1"/>
</dbReference>
<dbReference type="InterPro" id="IPR052341">
    <property type="entry name" value="LOG_family_nucleotidases"/>
</dbReference>
<protein>
    <recommendedName>
        <fullName evidence="2">Cytokinin riboside 5'-monophosphate phosphoribohydrolase</fullName>
        <ecNumber evidence="2">3.2.2.n1</ecNumber>
    </recommendedName>
</protein>
<keyword evidence="2" id="KW-0378">Hydrolase</keyword>
<reference evidence="4 5" key="1">
    <citation type="submission" date="2019-02" db="EMBL/GenBank/DDBJ databases">
        <title>Deep-cultivation of Planctomycetes and their phenomic and genomic characterization uncovers novel biology.</title>
        <authorList>
            <person name="Wiegand S."/>
            <person name="Jogler M."/>
            <person name="Boedeker C."/>
            <person name="Pinto D."/>
            <person name="Vollmers J."/>
            <person name="Rivas-Marin E."/>
            <person name="Kohn T."/>
            <person name="Peeters S.H."/>
            <person name="Heuer A."/>
            <person name="Rast P."/>
            <person name="Oberbeckmann S."/>
            <person name="Bunk B."/>
            <person name="Jeske O."/>
            <person name="Meyerdierks A."/>
            <person name="Storesund J.E."/>
            <person name="Kallscheuer N."/>
            <person name="Luecker S."/>
            <person name="Lage O.M."/>
            <person name="Pohl T."/>
            <person name="Merkel B.J."/>
            <person name="Hornburger P."/>
            <person name="Mueller R.-W."/>
            <person name="Bruemmer F."/>
            <person name="Labrenz M."/>
            <person name="Spormann A.M."/>
            <person name="Op den Camp H."/>
            <person name="Overmann J."/>
            <person name="Amann R."/>
            <person name="Jetten M.S.M."/>
            <person name="Mascher T."/>
            <person name="Medema M.H."/>
            <person name="Devos D.P."/>
            <person name="Kaster A.-K."/>
            <person name="Ovreas L."/>
            <person name="Rohde M."/>
            <person name="Galperin M.Y."/>
            <person name="Jogler C."/>
        </authorList>
    </citation>
    <scope>NUCLEOTIDE SEQUENCE [LARGE SCALE GENOMIC DNA]</scope>
    <source>
        <strain evidence="4 5">Pla133</strain>
    </source>
</reference>
<dbReference type="Gene3D" id="3.40.50.450">
    <property type="match status" value="1"/>
</dbReference>
<feature type="region of interest" description="Disordered" evidence="3">
    <location>
        <begin position="228"/>
        <end position="274"/>
    </location>
</feature>
<dbReference type="EC" id="3.2.2.n1" evidence="2"/>
<gene>
    <name evidence="4" type="primary">fas6_1</name>
    <name evidence="4" type="ORF">Pla133_21760</name>
</gene>
<name>A0A518BJF4_9BACT</name>
<dbReference type="EMBL" id="CP036287">
    <property type="protein sequence ID" value="QDU67098.1"/>
    <property type="molecule type" value="Genomic_DNA"/>
</dbReference>
<sequence>MTKPSQAGRGSSKRHRDTRRFLAGPQRRLEDLRWAAGIFGEFIRGFRALAFAGPCVTVFGSARFGPDHRWYALARELGGALADAGYGTMTGGGPGIMEAANRGAHERGGLSLGCNITLPHEQTANPYLDRMVEFDHFFVRKVMLVKYSLAFAILPGGFGTLDELFETATLVQTGKVPNFPIVLMGTDYWAEAVAFVRGRMVEEGTISPSDPNLFLFTDDVGQALDHIRGIAPAERAPRPRPARVLGETRPYPHTDESEARPDEDLASTPTDGRT</sequence>
<dbReference type="GO" id="GO:0005829">
    <property type="term" value="C:cytosol"/>
    <property type="evidence" value="ECO:0007669"/>
    <property type="project" value="TreeGrafter"/>
</dbReference>
<dbReference type="PANTHER" id="PTHR43393:SF2">
    <property type="entry name" value="CYTOKININ RIBOSIDE 5'-MONOPHOSPHATE PHOSPHORIBOHYDROLASE"/>
    <property type="match status" value="1"/>
</dbReference>
<evidence type="ECO:0000256" key="2">
    <source>
        <dbReference type="RuleBase" id="RU363015"/>
    </source>
</evidence>
<proteinExistence type="inferred from homology"/>
<keyword evidence="5" id="KW-1185">Reference proteome</keyword>
<dbReference type="PANTHER" id="PTHR43393">
    <property type="entry name" value="CYTOKININ RIBOSIDE 5'-MONOPHOSPHATE PHOSPHORIBOHYDROLASE"/>
    <property type="match status" value="1"/>
</dbReference>
<dbReference type="KEGG" id="pbap:Pla133_21760"/>
<dbReference type="AlphaFoldDB" id="A0A518BJF4"/>
<comment type="catalytic activity">
    <reaction evidence="1">
        <text>AMP + H2O = D-ribose 5-phosphate + adenine</text>
        <dbReference type="Rhea" id="RHEA:20129"/>
        <dbReference type="ChEBI" id="CHEBI:15377"/>
        <dbReference type="ChEBI" id="CHEBI:16708"/>
        <dbReference type="ChEBI" id="CHEBI:78346"/>
        <dbReference type="ChEBI" id="CHEBI:456215"/>
        <dbReference type="EC" id="3.2.2.4"/>
    </reaction>
</comment>